<evidence type="ECO:0000256" key="1">
    <source>
        <dbReference type="SAM" id="MobiDB-lite"/>
    </source>
</evidence>
<dbReference type="GeneID" id="23865487"/>
<name>D0A235_TRYB9</name>
<dbReference type="AlphaFoldDB" id="D0A235"/>
<keyword evidence="2" id="KW-0812">Transmembrane</keyword>
<dbReference type="EMBL" id="FN554973">
    <property type="protein sequence ID" value="CBH15328.1"/>
    <property type="molecule type" value="Genomic_DNA"/>
</dbReference>
<feature type="region of interest" description="Disordered" evidence="1">
    <location>
        <begin position="1"/>
        <end position="23"/>
    </location>
</feature>
<gene>
    <name evidence="3" type="ORF">TbgDal_X4130</name>
</gene>
<protein>
    <submittedName>
        <fullName evidence="3">Uncharacterized protein</fullName>
    </submittedName>
</protein>
<keyword evidence="2" id="KW-1133">Transmembrane helix</keyword>
<evidence type="ECO:0000256" key="2">
    <source>
        <dbReference type="SAM" id="Phobius"/>
    </source>
</evidence>
<organism evidence="3 4">
    <name type="scientific">Trypanosoma brucei gambiense (strain MHOM/CI/86/DAL972)</name>
    <dbReference type="NCBI Taxonomy" id="679716"/>
    <lineage>
        <taxon>Eukaryota</taxon>
        <taxon>Discoba</taxon>
        <taxon>Euglenozoa</taxon>
        <taxon>Kinetoplastea</taxon>
        <taxon>Metakinetoplastina</taxon>
        <taxon>Trypanosomatida</taxon>
        <taxon>Trypanosomatidae</taxon>
        <taxon>Trypanosoma</taxon>
    </lineage>
</organism>
<dbReference type="KEGG" id="tbg:TbgDal_X4130"/>
<keyword evidence="2" id="KW-0472">Membrane</keyword>
<dbReference type="Proteomes" id="UP000002316">
    <property type="component" value="Chromosome 10"/>
</dbReference>
<sequence>MCALSREPSVLLPPHAHTHTRTHTSYKHKHHVVTVSITSPTHSAAMEEGKEHSYLKKQTNKPMITVVSSYHLTPLRMPSTSHWRLWLYLYEVCVCVCICVPVVPAFSHFCNYLRYGLLKKDGGAQQPDKSNITIPLIISLSTSFRSHAHTHRRIHTRPSATLKVAVNIWVTGRTKREDKSSY</sequence>
<feature type="transmembrane region" description="Helical" evidence="2">
    <location>
        <begin position="85"/>
        <end position="106"/>
    </location>
</feature>
<dbReference type="RefSeq" id="XP_011777593.1">
    <property type="nucleotide sequence ID" value="XM_011779291.1"/>
</dbReference>
<evidence type="ECO:0000313" key="3">
    <source>
        <dbReference type="EMBL" id="CBH15328.1"/>
    </source>
</evidence>
<evidence type="ECO:0000313" key="4">
    <source>
        <dbReference type="Proteomes" id="UP000002316"/>
    </source>
</evidence>
<accession>D0A235</accession>
<reference evidence="4" key="1">
    <citation type="journal article" date="2010" name="PLoS Negl. Trop. Dis.">
        <title>The genome sequence of Trypanosoma brucei gambiense, causative agent of chronic human african trypanosomiasis.</title>
        <authorList>
            <person name="Jackson A.P."/>
            <person name="Sanders M."/>
            <person name="Berry A."/>
            <person name="McQuillan J."/>
            <person name="Aslett M.A."/>
            <person name="Quail M.A."/>
            <person name="Chukualim B."/>
            <person name="Capewell P."/>
            <person name="MacLeod A."/>
            <person name="Melville S.E."/>
            <person name="Gibson W."/>
            <person name="Barry J.D."/>
            <person name="Berriman M."/>
            <person name="Hertz-Fowler C."/>
        </authorList>
    </citation>
    <scope>NUCLEOTIDE SEQUENCE [LARGE SCALE GENOMIC DNA]</scope>
    <source>
        <strain evidence="4">MHOM/CI/86/DAL972</strain>
    </source>
</reference>
<proteinExistence type="predicted"/>